<keyword evidence="1" id="KW-0732">Signal</keyword>
<feature type="signal peptide" evidence="1">
    <location>
        <begin position="1"/>
        <end position="32"/>
    </location>
</feature>
<dbReference type="Pfam" id="PF14224">
    <property type="entry name" value="DUF4331"/>
    <property type="match status" value="1"/>
</dbReference>
<gene>
    <name evidence="2" type="ORF">DES47_11219</name>
</gene>
<organism evidence="2 3">
    <name type="scientific">Roseateles toxinivorans</name>
    <dbReference type="NCBI Taxonomy" id="270368"/>
    <lineage>
        <taxon>Bacteria</taxon>
        <taxon>Pseudomonadati</taxon>
        <taxon>Pseudomonadota</taxon>
        <taxon>Betaproteobacteria</taxon>
        <taxon>Burkholderiales</taxon>
        <taxon>Sphaerotilaceae</taxon>
        <taxon>Roseateles</taxon>
    </lineage>
</organism>
<sequence length="571" mass="59369">MKTLPLFPHRLLPLAAALFALTAAGLHGQAQASSHREAPSITTTPKVDASDFYMFNSYETGRGAYVTLIANYLPLQDAYGGPNYFTMDPNALYEIHIDNNGDATEDLSFQFRFKNTLKNGTKGISLAIGDKMVAIPLMQAGQLTGSNAVANSAVLNVNESFSVDVVRGDRRTGTRAAVKVAAGSPNGTAGSATFDKPVDNIGVKTIPDYAGYAAKHIYTVDIPGCAMPAKLFVGQRKDPFAVNLGTIFDLVNASPAVITNPANIGAAGKGDLDDKNITTLALEVPKDCLTAKPSTDASHDPVIGGWTTASLRQGSLLNGKPKQGHQTASIPGGAWTQVSRLGNPLVNEVVIGLPDKDRFNASKPKDDLQFADYVTNPTLPALLGIALAGDAAFLAPTNLPRTDLLNVFLTGIAGVNKPAGTVTPAEMLRLNTKIAAVPFAQQNRLGVAGEVLRVGGAGNLANAVDLAGFPNGRRPKDDVVDIALVAVAGGLCVINSNASIGAIQAGDNANVLGLNSFVIPGTTSTTLTSECRVGKVPLGATSAALHDAVDQATVPLFQTFPYLYTPTGGTK</sequence>
<dbReference type="EMBL" id="SNXS01000012">
    <property type="protein sequence ID" value="TDP61470.1"/>
    <property type="molecule type" value="Genomic_DNA"/>
</dbReference>
<comment type="caution">
    <text evidence="2">The sequence shown here is derived from an EMBL/GenBank/DDBJ whole genome shotgun (WGS) entry which is preliminary data.</text>
</comment>
<evidence type="ECO:0000256" key="1">
    <source>
        <dbReference type="SAM" id="SignalP"/>
    </source>
</evidence>
<dbReference type="Proteomes" id="UP000295361">
    <property type="component" value="Unassembled WGS sequence"/>
</dbReference>
<proteinExistence type="predicted"/>
<protein>
    <submittedName>
        <fullName evidence="2">Uncharacterized protein DUF4331</fullName>
    </submittedName>
</protein>
<feature type="chain" id="PRO_5020800426" evidence="1">
    <location>
        <begin position="33"/>
        <end position="571"/>
    </location>
</feature>
<dbReference type="RefSeq" id="WP_133703559.1">
    <property type="nucleotide sequence ID" value="NZ_SNXS01000012.1"/>
</dbReference>
<evidence type="ECO:0000313" key="3">
    <source>
        <dbReference type="Proteomes" id="UP000295361"/>
    </source>
</evidence>
<dbReference type="OrthoDB" id="525451at2"/>
<dbReference type="InParanoid" id="A0A4R6QIK0"/>
<name>A0A4R6QIK0_9BURK</name>
<dbReference type="AlphaFoldDB" id="A0A4R6QIK0"/>
<reference evidence="2 3" key="1">
    <citation type="submission" date="2019-03" db="EMBL/GenBank/DDBJ databases">
        <title>Genomic Encyclopedia of Type Strains, Phase IV (KMG-IV): sequencing the most valuable type-strain genomes for metagenomic binning, comparative biology and taxonomic classification.</title>
        <authorList>
            <person name="Goeker M."/>
        </authorList>
    </citation>
    <scope>NUCLEOTIDE SEQUENCE [LARGE SCALE GENOMIC DNA]</scope>
    <source>
        <strain evidence="2 3">DSM 16998</strain>
    </source>
</reference>
<keyword evidence="3" id="KW-1185">Reference proteome</keyword>
<accession>A0A4R6QIK0</accession>
<dbReference type="InterPro" id="IPR025566">
    <property type="entry name" value="DUF4331"/>
</dbReference>
<evidence type="ECO:0000313" key="2">
    <source>
        <dbReference type="EMBL" id="TDP61470.1"/>
    </source>
</evidence>